<dbReference type="EMBL" id="CM047737">
    <property type="protein sequence ID" value="KAJ0048375.1"/>
    <property type="molecule type" value="Genomic_DNA"/>
</dbReference>
<comment type="caution">
    <text evidence="1">The sequence shown here is derived from an EMBL/GenBank/DDBJ whole genome shotgun (WGS) entry which is preliminary data.</text>
</comment>
<organism evidence="1 2">
    <name type="scientific">Pistacia integerrima</name>
    <dbReference type="NCBI Taxonomy" id="434235"/>
    <lineage>
        <taxon>Eukaryota</taxon>
        <taxon>Viridiplantae</taxon>
        <taxon>Streptophyta</taxon>
        <taxon>Embryophyta</taxon>
        <taxon>Tracheophyta</taxon>
        <taxon>Spermatophyta</taxon>
        <taxon>Magnoliopsida</taxon>
        <taxon>eudicotyledons</taxon>
        <taxon>Gunneridae</taxon>
        <taxon>Pentapetalae</taxon>
        <taxon>rosids</taxon>
        <taxon>malvids</taxon>
        <taxon>Sapindales</taxon>
        <taxon>Anacardiaceae</taxon>
        <taxon>Pistacia</taxon>
    </lineage>
</organism>
<reference evidence="2" key="1">
    <citation type="journal article" date="2023" name="G3 (Bethesda)">
        <title>Genome assembly and association tests identify interacting loci associated with vigor, precocity, and sex in interspecific pistachio rootstocks.</title>
        <authorList>
            <person name="Palmer W."/>
            <person name="Jacygrad E."/>
            <person name="Sagayaradj S."/>
            <person name="Cavanaugh K."/>
            <person name="Han R."/>
            <person name="Bertier L."/>
            <person name="Beede B."/>
            <person name="Kafkas S."/>
            <person name="Golino D."/>
            <person name="Preece J."/>
            <person name="Michelmore R."/>
        </authorList>
    </citation>
    <scope>NUCLEOTIDE SEQUENCE [LARGE SCALE GENOMIC DNA]</scope>
</reference>
<name>A0ACC0ZA11_9ROSI</name>
<evidence type="ECO:0000313" key="1">
    <source>
        <dbReference type="EMBL" id="KAJ0048375.1"/>
    </source>
</evidence>
<evidence type="ECO:0000313" key="2">
    <source>
        <dbReference type="Proteomes" id="UP001163603"/>
    </source>
</evidence>
<keyword evidence="2" id="KW-1185">Reference proteome</keyword>
<proteinExistence type="predicted"/>
<accession>A0ACC0ZA11</accession>
<gene>
    <name evidence="1" type="ORF">Pint_16638</name>
</gene>
<sequence>MVRAAVRDSPPPPKKKKQDEKHVERSRLKSLAVKKKMLSEIPAKGFTPLNPTNQVIKHHGKDIIRKSSQRRNRFLFSFPGLLAPCGGGGKIGELKNLGTQNPVLYLDFPQGQMKLFGTIVYPENRYLTLQFSRGGKNVICEDYFDNMIVFSDAWWIGKKYENPDELRLDFPEELSEGQNLEQNFKGGVGAASVNKQGVFKSVMKGSEEESTELESEDDISDVEMKFKDKMEVTPVRHSERTAGKRFIFAEVSSEDDPAGSDADVSEGDEKKGDTSTSKKTNVTKSKQPSTSHRGVLVQTTISTLFNKVEEKAEDPQKKGKLSTEKSTGTESTAKENGYEFGDENIAGCSSPQASNGSGGWAAF</sequence>
<dbReference type="Proteomes" id="UP001163603">
    <property type="component" value="Chromosome 2"/>
</dbReference>
<protein>
    <submittedName>
        <fullName evidence="1">Uncharacterized protein</fullName>
    </submittedName>
</protein>